<gene>
    <name evidence="4" type="ORF">LMG29542_00795</name>
</gene>
<keyword evidence="2" id="KW-0732">Signal</keyword>
<dbReference type="RefSeq" id="WP_175225146.1">
    <property type="nucleotide sequence ID" value="NZ_CADIKH010000003.1"/>
</dbReference>
<dbReference type="Gene3D" id="3.60.15.10">
    <property type="entry name" value="Ribonuclease Z/Hydroxyacylglutathione hydrolase-like"/>
    <property type="match status" value="1"/>
</dbReference>
<accession>A0A6J5D869</accession>
<feature type="domain" description="Metallo-beta-lactamase" evidence="3">
    <location>
        <begin position="77"/>
        <end position="261"/>
    </location>
</feature>
<feature type="signal peptide" evidence="2">
    <location>
        <begin position="1"/>
        <end position="36"/>
    </location>
</feature>
<keyword evidence="5" id="KW-1185">Reference proteome</keyword>
<evidence type="ECO:0000259" key="3">
    <source>
        <dbReference type="SMART" id="SM00849"/>
    </source>
</evidence>
<dbReference type="Pfam" id="PF00753">
    <property type="entry name" value="Lactamase_B"/>
    <property type="match status" value="1"/>
</dbReference>
<dbReference type="GO" id="GO:0017001">
    <property type="term" value="P:antibiotic catabolic process"/>
    <property type="evidence" value="ECO:0007669"/>
    <property type="project" value="UniProtKB-ARBA"/>
</dbReference>
<reference evidence="4 5" key="1">
    <citation type="submission" date="2020-04" db="EMBL/GenBank/DDBJ databases">
        <authorList>
            <person name="De Canck E."/>
        </authorList>
    </citation>
    <scope>NUCLEOTIDE SEQUENCE [LARGE SCALE GENOMIC DNA]</scope>
    <source>
        <strain evidence="4 5">LMG 29542</strain>
    </source>
</reference>
<comment type="similarity">
    <text evidence="1">Belongs to the metallo-beta-lactamase superfamily. Class-B beta-lactamase family.</text>
</comment>
<organism evidence="4 5">
    <name type="scientific">Paraburkholderia humisilvae</name>
    <dbReference type="NCBI Taxonomy" id="627669"/>
    <lineage>
        <taxon>Bacteria</taxon>
        <taxon>Pseudomonadati</taxon>
        <taxon>Pseudomonadota</taxon>
        <taxon>Betaproteobacteria</taxon>
        <taxon>Burkholderiales</taxon>
        <taxon>Burkholderiaceae</taxon>
        <taxon>Paraburkholderia</taxon>
    </lineage>
</organism>
<feature type="chain" id="PRO_5027001637" description="Metallo-beta-lactamase domain-containing protein" evidence="2">
    <location>
        <begin position="37"/>
        <end position="336"/>
    </location>
</feature>
<dbReference type="SMART" id="SM00849">
    <property type="entry name" value="Lactamase_B"/>
    <property type="match status" value="1"/>
</dbReference>
<proteinExistence type="inferred from homology"/>
<name>A0A6J5D869_9BURK</name>
<sequence>MRDGPRRRARWVGAVCAAPVALFAGAAILVASVAAAQDAPPADTPFRAPVPSEIAPGVYVMFGSGDAVAPANHGVVANNGFIVGTSGVTVIDTGSSYRYGRAMLEAIRHVTSLPVELVVITHQGPEFVFGASAFHDQGVPILAQRRTAELIRERCAICLKNLIRTLGDDDMGGSRVTVPDRTVDATTPIESGGRSLRLLVFGPASTPGDLAVLDPKTGVLFAGGLVSVGRIPEFRNEDIPGWLDALDKLKALDANAIVPAFGLLAKPADLDRLAQYLRELDAAVRHAFTAGSGLTEAMHDVQLPAFRHDKLYRVAQPQNVEHLYLQLEKDKDKAEP</sequence>
<dbReference type="InterPro" id="IPR001279">
    <property type="entry name" value="Metallo-B-lactamas"/>
</dbReference>
<evidence type="ECO:0000313" key="5">
    <source>
        <dbReference type="Proteomes" id="UP000494363"/>
    </source>
</evidence>
<dbReference type="Proteomes" id="UP000494363">
    <property type="component" value="Unassembled WGS sequence"/>
</dbReference>
<dbReference type="InterPro" id="IPR036866">
    <property type="entry name" value="RibonucZ/Hydroxyglut_hydro"/>
</dbReference>
<dbReference type="SUPFAM" id="SSF56281">
    <property type="entry name" value="Metallo-hydrolase/oxidoreductase"/>
    <property type="match status" value="1"/>
</dbReference>
<evidence type="ECO:0000256" key="2">
    <source>
        <dbReference type="SAM" id="SignalP"/>
    </source>
</evidence>
<dbReference type="PANTHER" id="PTHR42951">
    <property type="entry name" value="METALLO-BETA-LACTAMASE DOMAIN-CONTAINING"/>
    <property type="match status" value="1"/>
</dbReference>
<dbReference type="EMBL" id="CADIKH010000003">
    <property type="protein sequence ID" value="CAB3748906.1"/>
    <property type="molecule type" value="Genomic_DNA"/>
</dbReference>
<dbReference type="AlphaFoldDB" id="A0A6J5D869"/>
<dbReference type="InterPro" id="IPR050855">
    <property type="entry name" value="NDM-1-like"/>
</dbReference>
<dbReference type="PANTHER" id="PTHR42951:SF4">
    <property type="entry name" value="ACYL-COENZYME A THIOESTERASE MBLAC2"/>
    <property type="match status" value="1"/>
</dbReference>
<protein>
    <recommendedName>
        <fullName evidence="3">Metallo-beta-lactamase domain-containing protein</fullName>
    </recommendedName>
</protein>
<evidence type="ECO:0000256" key="1">
    <source>
        <dbReference type="ARBA" id="ARBA00005250"/>
    </source>
</evidence>
<evidence type="ECO:0000313" key="4">
    <source>
        <dbReference type="EMBL" id="CAB3748906.1"/>
    </source>
</evidence>
<dbReference type="CDD" id="cd16282">
    <property type="entry name" value="metallo-hydrolase-like_MBL-fold"/>
    <property type="match status" value="1"/>
</dbReference>